<reference evidence="2" key="1">
    <citation type="submission" date="2023-10" db="EMBL/GenBank/DDBJ databases">
        <title>Characterization and genome sequence of Mycobacterium intracellulare ABSURDO, a novel pathogenic isolate with three colony morphotypes that vary in growth and acid-fastness.</title>
        <authorList>
            <person name="Jude B.A."/>
            <person name="Robinson R.T."/>
        </authorList>
    </citation>
    <scope>NUCLEOTIDE SEQUENCE</scope>
    <source>
        <strain evidence="2">ABSURDO Component B</strain>
    </source>
</reference>
<gene>
    <name evidence="2" type="ORF">R4F53_07640</name>
</gene>
<dbReference type="RefSeq" id="WP_225324680.1">
    <property type="nucleotide sequence ID" value="NZ_JAEKMV010000015.1"/>
</dbReference>
<dbReference type="InterPro" id="IPR045057">
    <property type="entry name" value="Gcn5-rel_NAT"/>
</dbReference>
<feature type="domain" description="N-acetyltransferase" evidence="1">
    <location>
        <begin position="24"/>
        <end position="110"/>
    </location>
</feature>
<dbReference type="PROSITE" id="PS51729">
    <property type="entry name" value="GNAT_YJDJ"/>
    <property type="match status" value="1"/>
</dbReference>
<organism evidence="2 3">
    <name type="scientific">Mycobacterium intracellulare</name>
    <dbReference type="NCBI Taxonomy" id="1767"/>
    <lineage>
        <taxon>Bacteria</taxon>
        <taxon>Bacillati</taxon>
        <taxon>Actinomycetota</taxon>
        <taxon>Actinomycetes</taxon>
        <taxon>Mycobacteriales</taxon>
        <taxon>Mycobacteriaceae</taxon>
        <taxon>Mycobacterium</taxon>
        <taxon>Mycobacterium avium complex (MAC)</taxon>
    </lineage>
</organism>
<accession>A0AAE4RBY4</accession>
<dbReference type="Proteomes" id="UP001187143">
    <property type="component" value="Unassembled WGS sequence"/>
</dbReference>
<dbReference type="Gene3D" id="3.40.630.30">
    <property type="match status" value="1"/>
</dbReference>
<dbReference type="SUPFAM" id="SSF55729">
    <property type="entry name" value="Acyl-CoA N-acyltransferases (Nat)"/>
    <property type="match status" value="1"/>
</dbReference>
<evidence type="ECO:0000313" key="2">
    <source>
        <dbReference type="EMBL" id="MDV7012167.1"/>
    </source>
</evidence>
<dbReference type="GO" id="GO:0016746">
    <property type="term" value="F:acyltransferase activity"/>
    <property type="evidence" value="ECO:0007669"/>
    <property type="project" value="UniProtKB-KW"/>
</dbReference>
<dbReference type="CDD" id="cd04301">
    <property type="entry name" value="NAT_SF"/>
    <property type="match status" value="1"/>
</dbReference>
<sequence length="125" mass="13951">MSESATSMGSIERSAHDGLQTIITDNDQDSRFEAAVDGQVIGRQPYLRYRAHIVLMATEVDAQWRDRGVSSALISGALALVREAGHTVVPRCKVTADYILRHPEYRDLVADQYQELLRPVSRGPR</sequence>
<protein>
    <submittedName>
        <fullName evidence="2">GNAT family N-acetyltransferase</fullName>
        <ecNumber evidence="2">2.3.1.-</ecNumber>
    </submittedName>
</protein>
<dbReference type="EC" id="2.3.1.-" evidence="2"/>
<dbReference type="PANTHER" id="PTHR31435">
    <property type="entry name" value="PROTEIN NATD1"/>
    <property type="match status" value="1"/>
</dbReference>
<evidence type="ECO:0000313" key="3">
    <source>
        <dbReference type="Proteomes" id="UP001187143"/>
    </source>
</evidence>
<dbReference type="InterPro" id="IPR031165">
    <property type="entry name" value="GNAT_YJDJ"/>
</dbReference>
<evidence type="ECO:0000259" key="1">
    <source>
        <dbReference type="PROSITE" id="PS51729"/>
    </source>
</evidence>
<dbReference type="AlphaFoldDB" id="A0AAE4RBY4"/>
<keyword evidence="2" id="KW-0012">Acyltransferase</keyword>
<comment type="caution">
    <text evidence="2">The sequence shown here is derived from an EMBL/GenBank/DDBJ whole genome shotgun (WGS) entry which is preliminary data.</text>
</comment>
<dbReference type="Pfam" id="PF14542">
    <property type="entry name" value="Acetyltransf_CG"/>
    <property type="match status" value="1"/>
</dbReference>
<proteinExistence type="predicted"/>
<dbReference type="EMBL" id="JAWLLD010000006">
    <property type="protein sequence ID" value="MDV7012167.1"/>
    <property type="molecule type" value="Genomic_DNA"/>
</dbReference>
<dbReference type="InterPro" id="IPR016181">
    <property type="entry name" value="Acyl_CoA_acyltransferase"/>
</dbReference>
<keyword evidence="2" id="KW-0808">Transferase</keyword>
<name>A0AAE4RBY4_MYCIT</name>
<dbReference type="PANTHER" id="PTHR31435:SF10">
    <property type="entry name" value="BSR4717 PROTEIN"/>
    <property type="match status" value="1"/>
</dbReference>